<sequence length="97" mass="11630">MVIVPMLFSQSFDLPKKVSRSLERESNYLVMRLLQNFIVTFYVDGHFTPMRCFDSFLMLFKSHFIRKLFVNVEAKGIFRILGYTKHDATRLQPHYYL</sequence>
<evidence type="ECO:0000313" key="2">
    <source>
        <dbReference type="Proteomes" id="UP000188276"/>
    </source>
</evidence>
<gene>
    <name evidence="1" type="ORF">VR7878_03092</name>
</gene>
<dbReference type="AlphaFoldDB" id="A0A1R4LQJ1"/>
<protein>
    <submittedName>
        <fullName evidence="1">Uncharacterized protein</fullName>
    </submittedName>
</protein>
<evidence type="ECO:0000313" key="1">
    <source>
        <dbReference type="EMBL" id="SJN58876.1"/>
    </source>
</evidence>
<name>A0A1R4LQJ1_VIBR1</name>
<reference evidence="2" key="1">
    <citation type="submission" date="2017-02" db="EMBL/GenBank/DDBJ databases">
        <authorList>
            <person name="Rodrigo-Torres L."/>
            <person name="Arahal R.D."/>
            <person name="Lucena T."/>
        </authorList>
    </citation>
    <scope>NUCLEOTIDE SEQUENCE [LARGE SCALE GENOMIC DNA]</scope>
    <source>
        <strain evidence="2">CECT 7878</strain>
    </source>
</reference>
<dbReference type="Proteomes" id="UP000188276">
    <property type="component" value="Unassembled WGS sequence"/>
</dbReference>
<dbReference type="EMBL" id="FULE01000044">
    <property type="protein sequence ID" value="SJN58876.1"/>
    <property type="molecule type" value="Genomic_DNA"/>
</dbReference>
<organism evidence="1 2">
    <name type="scientific">Vibrio ruber (strain DSM 16370 / JCM 11486 / BCRC 17186 / CECT 7878 / LMG 23124 / VR1)</name>
    <dbReference type="NCBI Taxonomy" id="1123498"/>
    <lineage>
        <taxon>Bacteria</taxon>
        <taxon>Pseudomonadati</taxon>
        <taxon>Pseudomonadota</taxon>
        <taxon>Gammaproteobacteria</taxon>
        <taxon>Vibrionales</taxon>
        <taxon>Vibrionaceae</taxon>
        <taxon>Vibrio</taxon>
    </lineage>
</organism>
<accession>A0A1R4LQJ1</accession>
<keyword evidence="2" id="KW-1185">Reference proteome</keyword>
<proteinExistence type="predicted"/>